<name>A0ABS8YJC6_9BACL</name>
<dbReference type="EMBL" id="JAJNBZ010000019">
    <property type="protein sequence ID" value="MCE5171662.1"/>
    <property type="molecule type" value="Genomic_DNA"/>
</dbReference>
<evidence type="ECO:0000313" key="2">
    <source>
        <dbReference type="EMBL" id="MCE5171662.1"/>
    </source>
</evidence>
<dbReference type="Proteomes" id="UP001199916">
    <property type="component" value="Unassembled WGS sequence"/>
</dbReference>
<protein>
    <recommendedName>
        <fullName evidence="1">Transposase InsH N-terminal domain-containing protein</fullName>
    </recommendedName>
</protein>
<keyword evidence="3" id="KW-1185">Reference proteome</keyword>
<evidence type="ECO:0000259" key="1">
    <source>
        <dbReference type="Pfam" id="PF05598"/>
    </source>
</evidence>
<gene>
    <name evidence="2" type="ORF">LQV63_20465</name>
</gene>
<comment type="caution">
    <text evidence="2">The sequence shown here is derived from an EMBL/GenBank/DDBJ whole genome shotgun (WGS) entry which is preliminary data.</text>
</comment>
<accession>A0ABS8YJC6</accession>
<proteinExistence type="predicted"/>
<organism evidence="2 3">
    <name type="scientific">Paenibacillus profundus</name>
    <dbReference type="NCBI Taxonomy" id="1173085"/>
    <lineage>
        <taxon>Bacteria</taxon>
        <taxon>Bacillati</taxon>
        <taxon>Bacillota</taxon>
        <taxon>Bacilli</taxon>
        <taxon>Bacillales</taxon>
        <taxon>Paenibacillaceae</taxon>
        <taxon>Paenibacillus</taxon>
    </lineage>
</organism>
<reference evidence="2 3" key="1">
    <citation type="submission" date="2021-11" db="EMBL/GenBank/DDBJ databases">
        <title>Draft genome sequence of Paenibacillus profundus YoMME, a new Gram-positive bacteria with exoelectrogenic properties.</title>
        <authorList>
            <person name="Hubenova Y."/>
            <person name="Hubenova E."/>
            <person name="Manasiev Y."/>
            <person name="Peykov S."/>
            <person name="Mitov M."/>
        </authorList>
    </citation>
    <scope>NUCLEOTIDE SEQUENCE [LARGE SCALE GENOMIC DNA]</scope>
    <source>
        <strain evidence="2 3">YoMME</strain>
    </source>
</reference>
<dbReference type="Pfam" id="PF05598">
    <property type="entry name" value="DUF772"/>
    <property type="match status" value="1"/>
</dbReference>
<evidence type="ECO:0000313" key="3">
    <source>
        <dbReference type="Proteomes" id="UP001199916"/>
    </source>
</evidence>
<sequence>MNRLDDQLFAAAYPGGGRHSYHPKMLTKVILYAYTQRVYSSRLRGLFFFLLGQKLEFIQSLKNAFNILWL</sequence>
<feature type="domain" description="Transposase InsH N-terminal" evidence="1">
    <location>
        <begin position="7"/>
        <end position="42"/>
    </location>
</feature>
<dbReference type="InterPro" id="IPR008490">
    <property type="entry name" value="Transposase_InsH_N"/>
</dbReference>